<evidence type="ECO:0000313" key="15">
    <source>
        <dbReference type="EMBL" id="MBM6927668.1"/>
    </source>
</evidence>
<accession>A0ABS2GP98</accession>
<evidence type="ECO:0000256" key="8">
    <source>
        <dbReference type="ARBA" id="ARBA00023098"/>
    </source>
</evidence>
<comment type="subcellular location">
    <subcellularLocation>
        <location evidence="1">Cell membrane</location>
        <topology evidence="1">Multi-pass membrane protein</topology>
    </subcellularLocation>
</comment>
<evidence type="ECO:0000256" key="12">
    <source>
        <dbReference type="NCBIfam" id="TIGR04265"/>
    </source>
</evidence>
<dbReference type="NCBIfam" id="TIGR04265">
    <property type="entry name" value="bac_cardiolipin"/>
    <property type="match status" value="1"/>
</dbReference>
<keyword evidence="4" id="KW-0808">Transferase</keyword>
<dbReference type="CDD" id="cd09112">
    <property type="entry name" value="PLDc_CLS_2"/>
    <property type="match status" value="1"/>
</dbReference>
<dbReference type="RefSeq" id="WP_205049272.1">
    <property type="nucleotide sequence ID" value="NZ_JACJKX010000001.1"/>
</dbReference>
<dbReference type="SUPFAM" id="SSF56024">
    <property type="entry name" value="Phospholipase D/nuclease"/>
    <property type="match status" value="2"/>
</dbReference>
<dbReference type="Pfam" id="PF13091">
    <property type="entry name" value="PLDc_2"/>
    <property type="match status" value="2"/>
</dbReference>
<organism evidence="15 16">
    <name type="scientific">Parasutterella secunda</name>
    <dbReference type="NCBI Taxonomy" id="626947"/>
    <lineage>
        <taxon>Bacteria</taxon>
        <taxon>Pseudomonadati</taxon>
        <taxon>Pseudomonadota</taxon>
        <taxon>Betaproteobacteria</taxon>
        <taxon>Burkholderiales</taxon>
        <taxon>Sutterellaceae</taxon>
        <taxon>Parasutterella</taxon>
    </lineage>
</organism>
<dbReference type="EC" id="2.7.8.-" evidence="12"/>
<keyword evidence="7 13" id="KW-1133">Transmembrane helix</keyword>
<evidence type="ECO:0000313" key="16">
    <source>
        <dbReference type="Proteomes" id="UP000777002"/>
    </source>
</evidence>
<evidence type="ECO:0000256" key="2">
    <source>
        <dbReference type="ARBA" id="ARBA00022475"/>
    </source>
</evidence>
<evidence type="ECO:0000256" key="7">
    <source>
        <dbReference type="ARBA" id="ARBA00022989"/>
    </source>
</evidence>
<dbReference type="InterPro" id="IPR022924">
    <property type="entry name" value="Cardiolipin_synthase"/>
</dbReference>
<evidence type="ECO:0000256" key="5">
    <source>
        <dbReference type="ARBA" id="ARBA00022692"/>
    </source>
</evidence>
<keyword evidence="9 13" id="KW-0472">Membrane</keyword>
<dbReference type="InterPro" id="IPR027379">
    <property type="entry name" value="CLS_N"/>
</dbReference>
<proteinExistence type="predicted"/>
<evidence type="ECO:0000256" key="3">
    <source>
        <dbReference type="ARBA" id="ARBA00022516"/>
    </source>
</evidence>
<feature type="transmembrane region" description="Helical" evidence="13">
    <location>
        <begin position="42"/>
        <end position="62"/>
    </location>
</feature>
<dbReference type="PROSITE" id="PS50035">
    <property type="entry name" value="PLD"/>
    <property type="match status" value="2"/>
</dbReference>
<evidence type="ECO:0000259" key="14">
    <source>
        <dbReference type="PROSITE" id="PS50035"/>
    </source>
</evidence>
<sequence>MFLSFSEPVTLIGLGAVILQVSLTIGVVLRVMLTRHPPGSSFAWILLTAVLPYAGFVLYLLFGERTLGRWHARKLRKEMRKRRQIFRHIMHTEAMAPDNYRDISKLATRLGKYPLTKRSSLRLLDDSDETLTLLVRDIDNAKELIAMEFYIWDVGGKADDVSAALIRAARRGVECYVLVDAIGSSKFLSSDWARLFRYEKCIHLESALPVSLFSALLSRADIRLHRKIAVIDYRIAYSGSLNMVDPHYFKKNSNVGQWVDAMVRAKGEIVASLFHLINFDWKVLTESETTFPEFKDHFIGEFDSPDQATVMIVPSGPGTTNDANQRLILEAIHRAKKEIEIVTPYFIPGEALALALQNAAIKGVKVTLLLSEKSDAPMVNYASHRYFDDLLKSGVRILLYKKGILHTKSITVDGELSLFGTVNMDMRSMHLNYELMLLVFDEEFSRKVSALNSTYAAFCSEINLFYWYKRSIFERMKEGASYLLSPLL</sequence>
<dbReference type="PANTHER" id="PTHR21248:SF22">
    <property type="entry name" value="PHOSPHOLIPASE D"/>
    <property type="match status" value="1"/>
</dbReference>
<feature type="domain" description="PLD phosphodiesterase" evidence="14">
    <location>
        <begin position="401"/>
        <end position="428"/>
    </location>
</feature>
<comment type="caution">
    <text evidence="15">The sequence shown here is derived from an EMBL/GenBank/DDBJ whole genome shotgun (WGS) entry which is preliminary data.</text>
</comment>
<keyword evidence="6" id="KW-0677">Repeat</keyword>
<evidence type="ECO:0000256" key="6">
    <source>
        <dbReference type="ARBA" id="ARBA00022737"/>
    </source>
</evidence>
<evidence type="ECO:0000256" key="1">
    <source>
        <dbReference type="ARBA" id="ARBA00004651"/>
    </source>
</evidence>
<feature type="domain" description="PLD phosphodiesterase" evidence="14">
    <location>
        <begin position="220"/>
        <end position="247"/>
    </location>
</feature>
<keyword evidence="16" id="KW-1185">Reference proteome</keyword>
<keyword evidence="8" id="KW-0443">Lipid metabolism</keyword>
<evidence type="ECO:0000256" key="4">
    <source>
        <dbReference type="ARBA" id="ARBA00022679"/>
    </source>
</evidence>
<evidence type="ECO:0000256" key="9">
    <source>
        <dbReference type="ARBA" id="ARBA00023136"/>
    </source>
</evidence>
<dbReference type="Pfam" id="PF13396">
    <property type="entry name" value="PLDc_N"/>
    <property type="match status" value="1"/>
</dbReference>
<keyword evidence="3" id="KW-0444">Lipid biosynthesis</keyword>
<dbReference type="Proteomes" id="UP000777002">
    <property type="component" value="Unassembled WGS sequence"/>
</dbReference>
<dbReference type="Gene3D" id="3.30.870.10">
    <property type="entry name" value="Endonuclease Chain A"/>
    <property type="match status" value="2"/>
</dbReference>
<dbReference type="InterPro" id="IPR001736">
    <property type="entry name" value="PLipase_D/transphosphatidylase"/>
</dbReference>
<dbReference type="InterPro" id="IPR025202">
    <property type="entry name" value="PLD-like_dom"/>
</dbReference>
<keyword evidence="5 13" id="KW-0812">Transmembrane</keyword>
<reference evidence="15 16" key="1">
    <citation type="journal article" date="2021" name="Sci. Rep.">
        <title>The distribution of antibiotic resistance genes in chicken gut microbiota commensals.</title>
        <authorList>
            <person name="Juricova H."/>
            <person name="Matiasovicova J."/>
            <person name="Kubasova T."/>
            <person name="Cejkova D."/>
            <person name="Rychlik I."/>
        </authorList>
    </citation>
    <scope>NUCLEOTIDE SEQUENCE [LARGE SCALE GENOMIC DNA]</scope>
    <source>
        <strain evidence="15 16">An562</strain>
    </source>
</reference>
<feature type="transmembrane region" description="Helical" evidence="13">
    <location>
        <begin position="12"/>
        <end position="33"/>
    </location>
</feature>
<dbReference type="PANTHER" id="PTHR21248">
    <property type="entry name" value="CARDIOLIPIN SYNTHASE"/>
    <property type="match status" value="1"/>
</dbReference>
<gene>
    <name evidence="15" type="primary">cls</name>
    <name evidence="15" type="ORF">H5985_00030</name>
</gene>
<protein>
    <recommendedName>
        <fullName evidence="12">Cardiolipin synthase</fullName>
        <ecNumber evidence="12">2.7.8.-</ecNumber>
    </recommendedName>
</protein>
<dbReference type="SMART" id="SM00155">
    <property type="entry name" value="PLDc"/>
    <property type="match status" value="2"/>
</dbReference>
<dbReference type="EMBL" id="JACJKX010000001">
    <property type="protein sequence ID" value="MBM6927668.1"/>
    <property type="molecule type" value="Genomic_DNA"/>
</dbReference>
<keyword evidence="10" id="KW-0594">Phospholipid biosynthesis</keyword>
<keyword evidence="11" id="KW-1208">Phospholipid metabolism</keyword>
<evidence type="ECO:0000256" key="10">
    <source>
        <dbReference type="ARBA" id="ARBA00023209"/>
    </source>
</evidence>
<name>A0ABS2GP98_9BURK</name>
<keyword evidence="2" id="KW-1003">Cell membrane</keyword>
<evidence type="ECO:0000256" key="11">
    <source>
        <dbReference type="ARBA" id="ARBA00023264"/>
    </source>
</evidence>
<evidence type="ECO:0000256" key="13">
    <source>
        <dbReference type="SAM" id="Phobius"/>
    </source>
</evidence>